<reference evidence="2 3" key="1">
    <citation type="journal article" date="2021" name="Genome Biol.">
        <title>AFLAP: assembly-free linkage analysis pipeline using k-mers from genome sequencing data.</title>
        <authorList>
            <person name="Fletcher K."/>
            <person name="Zhang L."/>
            <person name="Gil J."/>
            <person name="Han R."/>
            <person name="Cavanaugh K."/>
            <person name="Michelmore R."/>
        </authorList>
    </citation>
    <scope>NUCLEOTIDE SEQUENCE [LARGE SCALE GENOMIC DNA]</scope>
    <source>
        <strain evidence="2 3">SF5</strain>
    </source>
</reference>
<dbReference type="Proteomes" id="UP000294530">
    <property type="component" value="Unassembled WGS sequence"/>
</dbReference>
<proteinExistence type="predicted"/>
<dbReference type="KEGG" id="blac:94349779"/>
<feature type="region of interest" description="Disordered" evidence="1">
    <location>
        <begin position="1"/>
        <end position="25"/>
    </location>
</feature>
<dbReference type="RefSeq" id="XP_067818851.1">
    <property type="nucleotide sequence ID" value="XM_067964108.1"/>
</dbReference>
<dbReference type="GeneID" id="94349779"/>
<comment type="caution">
    <text evidence="2">The sequence shown here is derived from an EMBL/GenBank/DDBJ whole genome shotgun (WGS) entry which is preliminary data.</text>
</comment>
<sequence length="77" mass="8534">MQSQEGTKTSFAPAERNCGKKTSSEGSRFKVDEAFFALNTCDSNCQICDKGKNGQQLIILGIMTQNNHIYGNNVDLW</sequence>
<gene>
    <name evidence="2" type="ORF">CCR75_006035</name>
</gene>
<organism evidence="2 3">
    <name type="scientific">Bremia lactucae</name>
    <name type="common">Lettuce downy mildew</name>
    <dbReference type="NCBI Taxonomy" id="4779"/>
    <lineage>
        <taxon>Eukaryota</taxon>
        <taxon>Sar</taxon>
        <taxon>Stramenopiles</taxon>
        <taxon>Oomycota</taxon>
        <taxon>Peronosporomycetes</taxon>
        <taxon>Peronosporales</taxon>
        <taxon>Peronosporaceae</taxon>
        <taxon>Bremia</taxon>
    </lineage>
</organism>
<evidence type="ECO:0000256" key="1">
    <source>
        <dbReference type="SAM" id="MobiDB-lite"/>
    </source>
</evidence>
<protein>
    <submittedName>
        <fullName evidence="2">Uncharacterized protein</fullName>
    </submittedName>
</protein>
<evidence type="ECO:0000313" key="2">
    <source>
        <dbReference type="EMBL" id="TDH69352.1"/>
    </source>
</evidence>
<dbReference type="AlphaFoldDB" id="A0A976FM61"/>
<feature type="compositionally biased region" description="Polar residues" evidence="1">
    <location>
        <begin position="1"/>
        <end position="10"/>
    </location>
</feature>
<accession>A0A976FM61</accession>
<name>A0A976FM61_BRELC</name>
<dbReference type="EMBL" id="SHOA02000002">
    <property type="protein sequence ID" value="TDH69352.1"/>
    <property type="molecule type" value="Genomic_DNA"/>
</dbReference>
<evidence type="ECO:0000313" key="3">
    <source>
        <dbReference type="Proteomes" id="UP000294530"/>
    </source>
</evidence>
<keyword evidence="3" id="KW-1185">Reference proteome</keyword>